<keyword evidence="1" id="KW-0472">Membrane</keyword>
<dbReference type="RefSeq" id="WP_154382704.1">
    <property type="nucleotide sequence ID" value="NZ_WKJJ01000048.1"/>
</dbReference>
<dbReference type="EMBL" id="WKJJ01000048">
    <property type="protein sequence ID" value="MRV76823.1"/>
    <property type="molecule type" value="Genomic_DNA"/>
</dbReference>
<keyword evidence="1" id="KW-1133">Transmembrane helix</keyword>
<reference evidence="2 3" key="1">
    <citation type="submission" date="2019-11" db="EMBL/GenBank/DDBJ databases">
        <title>Novel species isolated from a subtropical stream in China.</title>
        <authorList>
            <person name="Lu H."/>
        </authorList>
    </citation>
    <scope>NUCLEOTIDE SEQUENCE [LARGE SCALE GENOMIC DNA]</scope>
    <source>
        <strain evidence="2 3">FT92W</strain>
    </source>
</reference>
<gene>
    <name evidence="2" type="ORF">GJ700_34450</name>
</gene>
<keyword evidence="3" id="KW-1185">Reference proteome</keyword>
<evidence type="ECO:0008006" key="4">
    <source>
        <dbReference type="Google" id="ProtNLM"/>
    </source>
</evidence>
<accession>A0A7X2IWL2</accession>
<evidence type="ECO:0000313" key="2">
    <source>
        <dbReference type="EMBL" id="MRV76823.1"/>
    </source>
</evidence>
<keyword evidence="1" id="KW-0812">Transmembrane</keyword>
<evidence type="ECO:0000256" key="1">
    <source>
        <dbReference type="SAM" id="Phobius"/>
    </source>
</evidence>
<comment type="caution">
    <text evidence="2">The sequence shown here is derived from an EMBL/GenBank/DDBJ whole genome shotgun (WGS) entry which is preliminary data.</text>
</comment>
<protein>
    <recommendedName>
        <fullName evidence="4">AAA family ATPase</fullName>
    </recommendedName>
</protein>
<name>A0A7X2IWL2_9BURK</name>
<feature type="transmembrane region" description="Helical" evidence="1">
    <location>
        <begin position="192"/>
        <end position="214"/>
    </location>
</feature>
<evidence type="ECO:0000313" key="3">
    <source>
        <dbReference type="Proteomes" id="UP000446768"/>
    </source>
</evidence>
<dbReference type="AlphaFoldDB" id="A0A7X2IWL2"/>
<organism evidence="2 3">
    <name type="scientific">Pseudoduganella rivuli</name>
    <dbReference type="NCBI Taxonomy" id="2666085"/>
    <lineage>
        <taxon>Bacteria</taxon>
        <taxon>Pseudomonadati</taxon>
        <taxon>Pseudomonadota</taxon>
        <taxon>Betaproteobacteria</taxon>
        <taxon>Burkholderiales</taxon>
        <taxon>Oxalobacteraceae</taxon>
        <taxon>Telluria group</taxon>
        <taxon>Pseudoduganella</taxon>
    </lineage>
</organism>
<sequence length="229" mass="25860">MKMLILRSGRRFDQLRACVPIVRTKTRKYGAVLDEHWLPTRRDWLILGANAAGKTRWLQRLHRHAPQIWRNQPALLLRAVDPIGAWSSDPRIQAHMEATSKQPWSKAKAWEKSDWLIRWVEHHHAVLLLDDAHQLAGRKLDIAQRLALVAGRIVTGASQESRIPINLRLALLRREPVVEALKSDAAYDATAVFLWLLILAALGAGAWQLAAILGGMKFLGRGSRAARQT</sequence>
<proteinExistence type="predicted"/>
<dbReference type="Proteomes" id="UP000446768">
    <property type="component" value="Unassembled WGS sequence"/>
</dbReference>